<evidence type="ECO:0000256" key="1">
    <source>
        <dbReference type="SAM" id="SignalP"/>
    </source>
</evidence>
<gene>
    <name evidence="2" type="ORF">CC80DRAFT_493810</name>
</gene>
<evidence type="ECO:0000313" key="3">
    <source>
        <dbReference type="Proteomes" id="UP000800035"/>
    </source>
</evidence>
<organism evidence="2 3">
    <name type="scientific">Byssothecium circinans</name>
    <dbReference type="NCBI Taxonomy" id="147558"/>
    <lineage>
        <taxon>Eukaryota</taxon>
        <taxon>Fungi</taxon>
        <taxon>Dikarya</taxon>
        <taxon>Ascomycota</taxon>
        <taxon>Pezizomycotina</taxon>
        <taxon>Dothideomycetes</taxon>
        <taxon>Pleosporomycetidae</taxon>
        <taxon>Pleosporales</taxon>
        <taxon>Massarineae</taxon>
        <taxon>Massarinaceae</taxon>
        <taxon>Byssothecium</taxon>
    </lineage>
</organism>
<reference evidence="2" key="1">
    <citation type="journal article" date="2020" name="Stud. Mycol.">
        <title>101 Dothideomycetes genomes: a test case for predicting lifestyles and emergence of pathogens.</title>
        <authorList>
            <person name="Haridas S."/>
            <person name="Albert R."/>
            <person name="Binder M."/>
            <person name="Bloem J."/>
            <person name="Labutti K."/>
            <person name="Salamov A."/>
            <person name="Andreopoulos B."/>
            <person name="Baker S."/>
            <person name="Barry K."/>
            <person name="Bills G."/>
            <person name="Bluhm B."/>
            <person name="Cannon C."/>
            <person name="Castanera R."/>
            <person name="Culley D."/>
            <person name="Daum C."/>
            <person name="Ezra D."/>
            <person name="Gonzalez J."/>
            <person name="Henrissat B."/>
            <person name="Kuo A."/>
            <person name="Liang C."/>
            <person name="Lipzen A."/>
            <person name="Lutzoni F."/>
            <person name="Magnuson J."/>
            <person name="Mondo S."/>
            <person name="Nolan M."/>
            <person name="Ohm R."/>
            <person name="Pangilinan J."/>
            <person name="Park H.-J."/>
            <person name="Ramirez L."/>
            <person name="Alfaro M."/>
            <person name="Sun H."/>
            <person name="Tritt A."/>
            <person name="Yoshinaga Y."/>
            <person name="Zwiers L.-H."/>
            <person name="Turgeon B."/>
            <person name="Goodwin S."/>
            <person name="Spatafora J."/>
            <person name="Crous P."/>
            <person name="Grigoriev I."/>
        </authorList>
    </citation>
    <scope>NUCLEOTIDE SEQUENCE</scope>
    <source>
        <strain evidence="2">CBS 675.92</strain>
    </source>
</reference>
<proteinExistence type="predicted"/>
<name>A0A6A5TPE2_9PLEO</name>
<keyword evidence="1" id="KW-0732">Signal</keyword>
<evidence type="ECO:0000313" key="2">
    <source>
        <dbReference type="EMBL" id="KAF1954298.1"/>
    </source>
</evidence>
<dbReference type="OrthoDB" id="3936755at2759"/>
<keyword evidence="3" id="KW-1185">Reference proteome</keyword>
<feature type="signal peptide" evidence="1">
    <location>
        <begin position="1"/>
        <end position="19"/>
    </location>
</feature>
<feature type="chain" id="PRO_5025622570" evidence="1">
    <location>
        <begin position="20"/>
        <end position="104"/>
    </location>
</feature>
<dbReference type="AlphaFoldDB" id="A0A6A5TPE2"/>
<dbReference type="EMBL" id="ML976999">
    <property type="protein sequence ID" value="KAF1954298.1"/>
    <property type="molecule type" value="Genomic_DNA"/>
</dbReference>
<accession>A0A6A5TPE2</accession>
<sequence>MRSTSIISFFALAAGVVLANPMPQRGGKSSFNSFITGEGNDVFGNQGVACSVGGSTGVCQSNGQCANEIPPNEISVLGSGKPVAACTAGGPVGVLDANGDVVPA</sequence>
<protein>
    <submittedName>
        <fullName evidence="2">Uncharacterized protein</fullName>
    </submittedName>
</protein>
<dbReference type="Proteomes" id="UP000800035">
    <property type="component" value="Unassembled WGS sequence"/>
</dbReference>